<keyword evidence="2 6" id="KW-0479">Metal-binding</keyword>
<evidence type="ECO:0000256" key="4">
    <source>
        <dbReference type="ARBA" id="ARBA00022833"/>
    </source>
</evidence>
<dbReference type="GO" id="GO:0005634">
    <property type="term" value="C:nucleus"/>
    <property type="evidence" value="ECO:0007669"/>
    <property type="project" value="UniProtKB-SubCell"/>
</dbReference>
<comment type="subcellular location">
    <subcellularLocation>
        <location evidence="6">Nucleus</location>
    </subcellularLocation>
</comment>
<dbReference type="InterPro" id="IPR018289">
    <property type="entry name" value="MULE_transposase_dom"/>
</dbReference>
<dbReference type="Proteomes" id="UP000623129">
    <property type="component" value="Unassembled WGS sequence"/>
</dbReference>
<dbReference type="PROSITE" id="PS50966">
    <property type="entry name" value="ZF_SWIM"/>
    <property type="match status" value="1"/>
</dbReference>
<evidence type="ECO:0000256" key="2">
    <source>
        <dbReference type="ARBA" id="ARBA00022723"/>
    </source>
</evidence>
<organism evidence="9 10">
    <name type="scientific">Carex littledalei</name>
    <dbReference type="NCBI Taxonomy" id="544730"/>
    <lineage>
        <taxon>Eukaryota</taxon>
        <taxon>Viridiplantae</taxon>
        <taxon>Streptophyta</taxon>
        <taxon>Embryophyta</taxon>
        <taxon>Tracheophyta</taxon>
        <taxon>Spermatophyta</taxon>
        <taxon>Magnoliopsida</taxon>
        <taxon>Liliopsida</taxon>
        <taxon>Poales</taxon>
        <taxon>Cyperaceae</taxon>
        <taxon>Cyperoideae</taxon>
        <taxon>Cariceae</taxon>
        <taxon>Carex</taxon>
        <taxon>Carex subgen. Euthyceras</taxon>
    </lineage>
</organism>
<protein>
    <recommendedName>
        <fullName evidence="6">Protein FAR1-RELATED SEQUENCE</fullName>
    </recommendedName>
</protein>
<dbReference type="EMBL" id="SWLB01000006">
    <property type="protein sequence ID" value="KAF3337861.1"/>
    <property type="molecule type" value="Genomic_DNA"/>
</dbReference>
<reference evidence="9" key="1">
    <citation type="submission" date="2020-01" db="EMBL/GenBank/DDBJ databases">
        <title>Genome sequence of Kobresia littledalei, the first chromosome-level genome in the family Cyperaceae.</title>
        <authorList>
            <person name="Qu G."/>
        </authorList>
    </citation>
    <scope>NUCLEOTIDE SEQUENCE</scope>
    <source>
        <strain evidence="9">C.B.Clarke</strain>
        <tissue evidence="9">Leaf</tissue>
    </source>
</reference>
<dbReference type="GO" id="GO:0006355">
    <property type="term" value="P:regulation of DNA-templated transcription"/>
    <property type="evidence" value="ECO:0007669"/>
    <property type="project" value="UniProtKB-UniRule"/>
</dbReference>
<comment type="caution">
    <text evidence="9">The sequence shown here is derived from an EMBL/GenBank/DDBJ whole genome shotgun (WGS) entry which is preliminary data.</text>
</comment>
<dbReference type="SMART" id="SM00575">
    <property type="entry name" value="ZnF_PMZ"/>
    <property type="match status" value="1"/>
</dbReference>
<evidence type="ECO:0000256" key="7">
    <source>
        <dbReference type="SAM" id="MobiDB-lite"/>
    </source>
</evidence>
<evidence type="ECO:0000256" key="1">
    <source>
        <dbReference type="ARBA" id="ARBA00005889"/>
    </source>
</evidence>
<dbReference type="Pfam" id="PF04434">
    <property type="entry name" value="SWIM"/>
    <property type="match status" value="1"/>
</dbReference>
<feature type="domain" description="SWIM-type" evidence="8">
    <location>
        <begin position="557"/>
        <end position="593"/>
    </location>
</feature>
<keyword evidence="4 6" id="KW-0862">Zinc</keyword>
<dbReference type="Pfam" id="PF10551">
    <property type="entry name" value="MULE"/>
    <property type="match status" value="1"/>
</dbReference>
<comment type="function">
    <text evidence="6">Putative transcription activator involved in regulating light control of development.</text>
</comment>
<feature type="region of interest" description="Disordered" evidence="7">
    <location>
        <begin position="1"/>
        <end position="39"/>
    </location>
</feature>
<comment type="similarity">
    <text evidence="1 6">Belongs to the FHY3/FAR1 family.</text>
</comment>
<proteinExistence type="inferred from homology"/>
<evidence type="ECO:0000256" key="3">
    <source>
        <dbReference type="ARBA" id="ARBA00022771"/>
    </source>
</evidence>
<accession>A0A833RES5</accession>
<dbReference type="InterPro" id="IPR004330">
    <property type="entry name" value="FAR1_DNA_bnd_dom"/>
</dbReference>
<dbReference type="PANTHER" id="PTHR31669:SF297">
    <property type="entry name" value="PROTEIN FAR1-RELATED SEQUENCE"/>
    <property type="match status" value="1"/>
</dbReference>
<dbReference type="InterPro" id="IPR006564">
    <property type="entry name" value="Znf_PMZ"/>
</dbReference>
<dbReference type="AlphaFoldDB" id="A0A833RES5"/>
<feature type="compositionally biased region" description="Basic and acidic residues" evidence="7">
    <location>
        <begin position="16"/>
        <end position="35"/>
    </location>
</feature>
<dbReference type="Pfam" id="PF03101">
    <property type="entry name" value="FAR1"/>
    <property type="match status" value="1"/>
</dbReference>
<dbReference type="InterPro" id="IPR007527">
    <property type="entry name" value="Znf_SWIM"/>
</dbReference>
<evidence type="ECO:0000259" key="8">
    <source>
        <dbReference type="PROSITE" id="PS50966"/>
    </source>
</evidence>
<evidence type="ECO:0000256" key="6">
    <source>
        <dbReference type="RuleBase" id="RU367018"/>
    </source>
</evidence>
<evidence type="ECO:0000313" key="9">
    <source>
        <dbReference type="EMBL" id="KAF3337861.1"/>
    </source>
</evidence>
<feature type="region of interest" description="Disordered" evidence="7">
    <location>
        <begin position="706"/>
        <end position="725"/>
    </location>
</feature>
<gene>
    <name evidence="9" type="ORF">FCM35_KLT18448</name>
</gene>
<evidence type="ECO:0000313" key="10">
    <source>
        <dbReference type="Proteomes" id="UP000623129"/>
    </source>
</evidence>
<name>A0A833RES5_9POAL</name>
<dbReference type="GO" id="GO:0008270">
    <property type="term" value="F:zinc ion binding"/>
    <property type="evidence" value="ECO:0007669"/>
    <property type="project" value="UniProtKB-UniRule"/>
</dbReference>
<sequence>MELPGDPGMVVSAQNEETKTTDQKEFEETDSKFRTPEGNVKTPEVGMTFKNYEEVLDYYRHYAWQVGFDVRVKRTTFTDTGQHYTVEFMCHRGGKGKTDPTYQSKPTAKTDCEATLQLKLEVDGLLHLRRVVLDHNHALDPSLVKWMKRGRRRLSLAIKTEPEGGADSGKKRRKRYRWVPPDKSEEGVECMQSREVNSKTSTSNKGRLMLQEEDIEALYQFFRDMQIKDPNFFYMVDLDRECRLRNVCWADSMSRVSFKAFGDVVLFDTSYLASDYDVPLALFLGVNHHGQLVLLGCALLSDASSETYDWLFKTWLACMEGCSPQALITDQIEAMRDPISRIFPGTHHRLCPRQILKRISDNLKKHEKYKEIKGVLIKIVYNSYKCEDFEQEWKAMVEGYGLEENAWINLLYENRHEWVPFFLKNEFWAGISISQQSFSPFFEGCMHPDTSLKQFLSNYETVIGNKYEKMAQADVESSHKGPLLVSKFYMEEQVAEQYTYNIFKEFQEELRGTMYCDMLQIKAPDQSQSQNQVGSVFEIKESVFLEDGADVAEYRVFDVYFEPTEMELSCPCGLFQSKGILCRHSLSVLKLQQIYEIPGRYIIERWRKDYYFRQLYNSYNFSTNNYSAKNHLERSRSLAERCIRVSNLAMASDERCEVLVRLMAEVERVLLTTGTVGKNVQFKLVQCENRGGESSADMIMTEGADKSLKRRGRPPKKRNDGTVDPMITAKKRPETIGTSYMESDMFLAAPTNLEAHVDSQENMILMGGVDPNVLSLGNQYGMQANRPYTSTDPSRALSNNMIQAQFEQQASGNPARSQWIYHQMLQEGQLPTHHGQGTR</sequence>
<keyword evidence="6" id="KW-0539">Nucleus</keyword>
<keyword evidence="10" id="KW-1185">Reference proteome</keyword>
<dbReference type="InterPro" id="IPR031052">
    <property type="entry name" value="FHY3/FAR1"/>
</dbReference>
<keyword evidence="3 5" id="KW-0863">Zinc-finger</keyword>
<dbReference type="OrthoDB" id="747268at2759"/>
<evidence type="ECO:0000256" key="5">
    <source>
        <dbReference type="PROSITE-ProRule" id="PRU00325"/>
    </source>
</evidence>
<dbReference type="PANTHER" id="PTHR31669">
    <property type="entry name" value="PROTEIN FAR1-RELATED SEQUENCE 10-RELATED"/>
    <property type="match status" value="1"/>
</dbReference>